<evidence type="ECO:0000256" key="4">
    <source>
        <dbReference type="ARBA" id="ARBA00022448"/>
    </source>
</evidence>
<proteinExistence type="inferred from homology"/>
<evidence type="ECO:0000256" key="2">
    <source>
        <dbReference type="ARBA" id="ARBA00007866"/>
    </source>
</evidence>
<keyword evidence="7 15" id="KW-0479">Metal-binding</keyword>
<evidence type="ECO:0000256" key="15">
    <source>
        <dbReference type="RuleBase" id="RU000457"/>
    </source>
</evidence>
<keyword evidence="13 15" id="KW-0472">Membrane</keyword>
<keyword evidence="4 15" id="KW-0813">Transport</keyword>
<sequence length="228" mass="25680">MSSYSHIQFNDSNSLMGNEIFGFHDLTLSSLVLIFFLVVGTYYVFYPIKGFLSHSMGKASGLLEIGWTVVPGFILIMLGMPSLYVLYFIEGGQSTDLTIKAIGHQWFWSYETADFFDYSMDSYMLNDNSGFRLLEVDGILSMPYLTNIRMVMTSDDVIHAWTLPTMGIKVDAVPGRLNSIVINSFRPGSYYGQCSELCGINHSYMPIHVDFISWDSFLDKFSDVGGSE</sequence>
<dbReference type="CTD" id="4513"/>
<evidence type="ECO:0000256" key="14">
    <source>
        <dbReference type="ARBA" id="ARBA00049512"/>
    </source>
</evidence>
<accession>S0DFE8</accession>
<comment type="subcellular location">
    <subcellularLocation>
        <location evidence="1">Membrane</location>
        <topology evidence="1">Multi-pass membrane protein</topology>
    </subcellularLocation>
    <subcellularLocation>
        <location evidence="15">Mitochondrion inner membrane</location>
        <topology evidence="15">Multi-pass membrane protein</topology>
    </subcellularLocation>
</comment>
<dbReference type="EMBL" id="HF548560">
    <property type="protein sequence ID" value="CCO25791.1"/>
    <property type="molecule type" value="Genomic_DNA"/>
</dbReference>
<dbReference type="RefSeq" id="YP_008083012.1">
    <property type="nucleotide sequence ID" value="NC_021468.1"/>
</dbReference>
<keyword evidence="8" id="KW-0460">Magnesium</keyword>
<evidence type="ECO:0000256" key="6">
    <source>
        <dbReference type="ARBA" id="ARBA00022692"/>
    </source>
</evidence>
<evidence type="ECO:0000256" key="8">
    <source>
        <dbReference type="ARBA" id="ARBA00022842"/>
    </source>
</evidence>
<keyword evidence="15" id="KW-0999">Mitochondrion inner membrane</keyword>
<evidence type="ECO:0000256" key="5">
    <source>
        <dbReference type="ARBA" id="ARBA00022660"/>
    </source>
</evidence>
<evidence type="ECO:0000256" key="3">
    <source>
        <dbReference type="ARBA" id="ARBA00015946"/>
    </source>
</evidence>
<dbReference type="PROSITE" id="PS50857">
    <property type="entry name" value="COX2_CUA"/>
    <property type="match status" value="1"/>
</dbReference>
<evidence type="ECO:0000256" key="7">
    <source>
        <dbReference type="ARBA" id="ARBA00022723"/>
    </source>
</evidence>
<dbReference type="PANTHER" id="PTHR22888:SF9">
    <property type="entry name" value="CYTOCHROME C OXIDASE SUBUNIT 2"/>
    <property type="match status" value="1"/>
</dbReference>
<evidence type="ECO:0000256" key="10">
    <source>
        <dbReference type="ARBA" id="ARBA00022982"/>
    </source>
</evidence>
<evidence type="ECO:0000256" key="9">
    <source>
        <dbReference type="ARBA" id="ARBA00022967"/>
    </source>
</evidence>
<keyword evidence="12 15" id="KW-0186">Copper</keyword>
<dbReference type="Pfam" id="PF00116">
    <property type="entry name" value="COX2"/>
    <property type="match status" value="1"/>
</dbReference>
<evidence type="ECO:0000256" key="1">
    <source>
        <dbReference type="ARBA" id="ARBA00004141"/>
    </source>
</evidence>
<dbReference type="GO" id="GO:0004129">
    <property type="term" value="F:cytochrome-c oxidase activity"/>
    <property type="evidence" value="ECO:0007669"/>
    <property type="project" value="UniProtKB-EC"/>
</dbReference>
<comment type="catalytic activity">
    <reaction evidence="14">
        <text>4 Fe(II)-[cytochrome c] + O2 + 8 H(+)(in) = 4 Fe(III)-[cytochrome c] + 2 H2O + 4 H(+)(out)</text>
        <dbReference type="Rhea" id="RHEA:11436"/>
        <dbReference type="Rhea" id="RHEA-COMP:10350"/>
        <dbReference type="Rhea" id="RHEA-COMP:14399"/>
        <dbReference type="ChEBI" id="CHEBI:15377"/>
        <dbReference type="ChEBI" id="CHEBI:15378"/>
        <dbReference type="ChEBI" id="CHEBI:15379"/>
        <dbReference type="ChEBI" id="CHEBI:29033"/>
        <dbReference type="ChEBI" id="CHEBI:29034"/>
        <dbReference type="EC" id="7.1.1.9"/>
    </reaction>
    <physiologicalReaction direction="left-to-right" evidence="14">
        <dbReference type="Rhea" id="RHEA:11437"/>
    </physiologicalReaction>
</comment>
<dbReference type="InterPro" id="IPR001505">
    <property type="entry name" value="Copper_CuA"/>
</dbReference>
<gene>
    <name evidence="19" type="primary">cox2</name>
</gene>
<organism evidence="19">
    <name type="scientific">Rhodosoma turcicum</name>
    <dbReference type="NCBI Taxonomy" id="1256665"/>
    <lineage>
        <taxon>Eukaryota</taxon>
        <taxon>Metazoa</taxon>
        <taxon>Chordata</taxon>
        <taxon>Tunicata</taxon>
        <taxon>Ascidiacea</taxon>
        <taxon>Phlebobranchia</taxon>
        <taxon>Corellidae</taxon>
        <taxon>Rhodosoma</taxon>
    </lineage>
</organism>
<evidence type="ECO:0000259" key="17">
    <source>
        <dbReference type="PROSITE" id="PS50857"/>
    </source>
</evidence>
<evidence type="ECO:0000313" key="19">
    <source>
        <dbReference type="EMBL" id="CCO25791.1"/>
    </source>
</evidence>
<dbReference type="GeneID" id="16191579"/>
<evidence type="ECO:0000256" key="13">
    <source>
        <dbReference type="ARBA" id="ARBA00023136"/>
    </source>
</evidence>
<evidence type="ECO:0000259" key="18">
    <source>
        <dbReference type="PROSITE" id="PS50999"/>
    </source>
</evidence>
<dbReference type="PANTHER" id="PTHR22888">
    <property type="entry name" value="CYTOCHROME C OXIDASE, SUBUNIT II"/>
    <property type="match status" value="1"/>
</dbReference>
<feature type="domain" description="Cytochrome oxidase subunit II copper A binding" evidence="17">
    <location>
        <begin position="94"/>
        <end position="223"/>
    </location>
</feature>
<comment type="similarity">
    <text evidence="2 15">Belongs to the cytochrome c oxidase subunit 2 family.</text>
</comment>
<dbReference type="InterPro" id="IPR002429">
    <property type="entry name" value="CcO_II-like_C"/>
</dbReference>
<dbReference type="Gene3D" id="1.10.287.90">
    <property type="match status" value="1"/>
</dbReference>
<reference evidence="19" key="1">
    <citation type="journal article" date="2013" name="Genome Biol. Evol.">
        <title>Deep Sequencing of Mixed Total DNA without Barcodes Allows Efficient Assembly of Highly Plastic Ascidian Mitochondrial Genomes.</title>
        <authorList>
            <person name="Rubinstein N."/>
            <person name="Feldstein T."/>
            <person name="Shenkar N."/>
            <person name="Botero Castro F."/>
            <person name="Griggio F."/>
            <person name="Mastrototaro F."/>
            <person name="Delsuc F."/>
            <person name="Douzery E.J.P."/>
            <person name="Gissi C."/>
            <person name="Huchon D."/>
        </authorList>
    </citation>
    <scope>NUCLEOTIDE SEQUENCE</scope>
    <source>
        <tissue evidence="19">Gonads</tissue>
    </source>
</reference>
<keyword evidence="15 19" id="KW-0496">Mitochondrion</keyword>
<protein>
    <recommendedName>
        <fullName evidence="3 15">Cytochrome c oxidase subunit 2</fullName>
    </recommendedName>
</protein>
<feature type="transmembrane region" description="Helical" evidence="16">
    <location>
        <begin position="21"/>
        <end position="45"/>
    </location>
</feature>
<keyword evidence="9" id="KW-1278">Translocase</keyword>
<keyword evidence="6 15" id="KW-0812">Transmembrane</keyword>
<dbReference type="GO" id="GO:0005743">
    <property type="term" value="C:mitochondrial inner membrane"/>
    <property type="evidence" value="ECO:0007669"/>
    <property type="project" value="UniProtKB-SubCell"/>
</dbReference>
<dbReference type="InterPro" id="IPR008972">
    <property type="entry name" value="Cupredoxin"/>
</dbReference>
<comment type="cofactor">
    <cofactor evidence="15">
        <name>Cu cation</name>
        <dbReference type="ChEBI" id="CHEBI:23378"/>
    </cofactor>
    <text evidence="15">Binds a copper A center.</text>
</comment>
<comment type="function">
    <text evidence="15">Component of the cytochrome c oxidase, the last enzyme in the mitochondrial electron transport chain which drives oxidative phosphorylation. The respiratory chain contains 3 multisubunit complexes succinate dehydrogenase (complex II, CII), ubiquinol-cytochrome c oxidoreductase (cytochrome b-c1 complex, complex III, CIII) and cytochrome c oxidase (complex IV, CIV), that cooperate to transfer electrons derived from NADH and succinate to molecular oxygen, creating an electrochemical gradient over the inner membrane that drives transmembrane transport and the ATP synthase. Cytochrome c oxidase is the component of the respiratory chain that catalyzes the reduction of oxygen to water. Electrons originating from reduced cytochrome c in the intermembrane space (IMS) are transferred via the dinuclear copper A center (CU(A)) of subunit 2 and heme A of subunit 1 to the active site in subunit 1, a binuclear center (BNC) formed by heme A3 and copper B (CU(B)). The BNC reduces molecular oxygen to 2 water molecules using 4 electrons from cytochrome c in the IMS and 4 protons from the mitochondrial matrix.</text>
</comment>
<keyword evidence="11 16" id="KW-1133">Transmembrane helix</keyword>
<dbReference type="InterPro" id="IPR036257">
    <property type="entry name" value="Cyt_c_oxidase_su2_TM_sf"/>
</dbReference>
<dbReference type="AlphaFoldDB" id="S0DFE8"/>
<keyword evidence="10 15" id="KW-0249">Electron transport</keyword>
<dbReference type="GO" id="GO:0005507">
    <property type="term" value="F:copper ion binding"/>
    <property type="evidence" value="ECO:0007669"/>
    <property type="project" value="InterPro"/>
</dbReference>
<dbReference type="GO" id="GO:0042773">
    <property type="term" value="P:ATP synthesis coupled electron transport"/>
    <property type="evidence" value="ECO:0007669"/>
    <property type="project" value="TreeGrafter"/>
</dbReference>
<name>S0DFE8_9ASCI</name>
<evidence type="ECO:0000256" key="16">
    <source>
        <dbReference type="SAM" id="Phobius"/>
    </source>
</evidence>
<dbReference type="PROSITE" id="PS50999">
    <property type="entry name" value="COX2_TM"/>
    <property type="match status" value="1"/>
</dbReference>
<dbReference type="SUPFAM" id="SSF81464">
    <property type="entry name" value="Cytochrome c oxidase subunit II-like, transmembrane region"/>
    <property type="match status" value="1"/>
</dbReference>
<feature type="domain" description="Cytochrome oxidase subunit II transmembrane region profile" evidence="18">
    <location>
        <begin position="1"/>
        <end position="93"/>
    </location>
</feature>
<dbReference type="InterPro" id="IPR011759">
    <property type="entry name" value="Cyt_c_oxidase_su2_TM_dom"/>
</dbReference>
<dbReference type="PROSITE" id="PS00078">
    <property type="entry name" value="COX2"/>
    <property type="match status" value="1"/>
</dbReference>
<dbReference type="Pfam" id="PF02790">
    <property type="entry name" value="COX2_TM"/>
    <property type="match status" value="1"/>
</dbReference>
<dbReference type="SUPFAM" id="SSF49503">
    <property type="entry name" value="Cupredoxins"/>
    <property type="match status" value="1"/>
</dbReference>
<dbReference type="PRINTS" id="PR01166">
    <property type="entry name" value="CYCOXIDASEII"/>
</dbReference>
<evidence type="ECO:0000256" key="12">
    <source>
        <dbReference type="ARBA" id="ARBA00023008"/>
    </source>
</evidence>
<dbReference type="InterPro" id="IPR045187">
    <property type="entry name" value="CcO_II"/>
</dbReference>
<keyword evidence="5 15" id="KW-0679">Respiratory chain</keyword>
<evidence type="ECO:0000256" key="11">
    <source>
        <dbReference type="ARBA" id="ARBA00022989"/>
    </source>
</evidence>
<dbReference type="Gene3D" id="2.60.40.420">
    <property type="entry name" value="Cupredoxins - blue copper proteins"/>
    <property type="match status" value="1"/>
</dbReference>
<feature type="transmembrane region" description="Helical" evidence="16">
    <location>
        <begin position="65"/>
        <end position="89"/>
    </location>
</feature>
<geneLocation type="mitochondrion" evidence="19"/>